<feature type="region of interest" description="Disordered" evidence="1">
    <location>
        <begin position="1"/>
        <end position="32"/>
    </location>
</feature>
<evidence type="ECO:0000313" key="2">
    <source>
        <dbReference type="EMBL" id="UNM15701.1"/>
    </source>
</evidence>
<evidence type="ECO:0000256" key="1">
    <source>
        <dbReference type="SAM" id="MobiDB-lite"/>
    </source>
</evidence>
<dbReference type="EMBL" id="CP071872">
    <property type="protein sequence ID" value="UNM15701.1"/>
    <property type="molecule type" value="Genomic_DNA"/>
</dbReference>
<name>A0ABY3WVY0_9ACTN</name>
<gene>
    <name evidence="2" type="ORF">J4032_33380</name>
</gene>
<proteinExistence type="predicted"/>
<keyword evidence="3" id="KW-1185">Reference proteome</keyword>
<reference evidence="2 3" key="1">
    <citation type="submission" date="2021-03" db="EMBL/GenBank/DDBJ databases">
        <title>Complete genome of Streptomyces formicae strain 1H-GS9 (DSM 100524).</title>
        <authorList>
            <person name="Atanasov K.E."/>
            <person name="Altabella T."/>
            <person name="Ferrer A."/>
        </authorList>
    </citation>
    <scope>NUCLEOTIDE SEQUENCE [LARGE SCALE GENOMIC DNA]</scope>
    <source>
        <strain evidence="2 3">1H-GS9</strain>
    </source>
</reference>
<dbReference type="InterPro" id="IPR027417">
    <property type="entry name" value="P-loop_NTPase"/>
</dbReference>
<dbReference type="CDD" id="cd00267">
    <property type="entry name" value="ABC_ATPase"/>
    <property type="match status" value="1"/>
</dbReference>
<dbReference type="Proteomes" id="UP000828924">
    <property type="component" value="Chromosome"/>
</dbReference>
<accession>A0ABY3WVY0</accession>
<feature type="compositionally biased region" description="Basic residues" evidence="1">
    <location>
        <begin position="1"/>
        <end position="12"/>
    </location>
</feature>
<dbReference type="RefSeq" id="WP_242337697.1">
    <property type="nucleotide sequence ID" value="NZ_CP071872.1"/>
</dbReference>
<sequence length="1345" mass="145341">MASKNQGRRGRGRPAAPRRQSDPGSEPAGSLWAKTRSGARAGRGFHYQDAVGAWLCGRVMSGALVVDRIVPEGFEDLSCEGQTAWHVQVKSRQERVGDFTASDVAEHLVTMAKAHAKREQAEVTGRPVLVLERPVNGAWFTQWGRPLCDLSTDHPVLRELDTKASQAGLSMEEIHAWCAAVSLYVLPWRIAADETCTAVMQRFGLLPAAAEPVVLALRDAVAGNADANAETSLAKAAGLSRTSIERIGQEVAETIDRESLEEALAAGICEPVDFDRPLRPAGFYEGIDVQPGHIAAGLPAPRPTLTGQVAKAIDRGESILVTGPSGVGKSTVMWTAAYVTRHVLWYRVRLLRNEDILSLVRLARALKPSTRSPVGFVVDGIGIGAAEAWDALHRELAPIPGVLLLGSARSEDLLPLRSRADCTQITVTLDEDVAKQIHAGLSASGATKAAHWREAYEASDGLTLEFTHLLTRGRRLSDVLSEQVDRRVAEGRQAEIEILARISVAHRWGADLSIRALQQQLGIGDADLRTALSRLVDEHLVHEQLGRLSGLHQLRSGRLSDAVHTVPPPMLDETVIAVMRMLTDTQLQPFVAGVLSERPDLDFVVLEQITVELGHRPAVDATTGVLQALRLVDFTRCAADWARILDRHEVALAHRRTLLQFAVVGGDPLPNLKHEIAAATAEIAAFGPLGSPLRDALAERLGTAALARVLGQCGEVAEAQRFLAVLAGMDLDLTRWPSILADSPFGQLLVDSSVETLGDILTTTRAVSLTLATGLLELVGGEEAVLTRLRDHFPWIIETSVVERDGSPVAYARLLHVSDLAQPDAEQSIRAFGRILLRCLPRCEGVDVQNLLPGGIPLTFGDFTGGISGLQRQYDRSPTQVAWTRAQALIATTAAGTGDWTSRTAAASTMLPMLYKYLTDLTRIWCTARSRPQDIAKLRTMQAALQEQAAALSLPADSTPLSAMPADDPAPGGGVDHLQQLVDGIADSLTLRIVDSEEHRALACYSRDTLRDSVARVRDQERWHLIGQEPPIVLDQLAKTLTDLHAVLAELVWGTLGTKALRTEARSRPSAQALARAADLARRAADARAGAVQHKLQADAEAAGLSVQLYARPLSDADATDWPAVELAVGVGLDELTRWPAALEQLSTLMRHDPVSQGNRSAVLLVPFVEGRPIRLLARQFQTTLWPGIDLFDAWSSALPEAHPTPLTDAVIDAHQSLQCLSGLAHLMTLREPHPLHQSIADQAAGQFQQAHRAITELRPVDTVIDEVVDFLNSLARRVESEFTEDAALRDSGVTNLAVAIAQGITDHPTDDYQLLDGVTTVTLQWDLDPDRAARLLAEPDGGAP</sequence>
<evidence type="ECO:0008006" key="4">
    <source>
        <dbReference type="Google" id="ProtNLM"/>
    </source>
</evidence>
<organism evidence="2 3">
    <name type="scientific">Streptomyces formicae</name>
    <dbReference type="NCBI Taxonomy" id="1616117"/>
    <lineage>
        <taxon>Bacteria</taxon>
        <taxon>Bacillati</taxon>
        <taxon>Actinomycetota</taxon>
        <taxon>Actinomycetes</taxon>
        <taxon>Kitasatosporales</taxon>
        <taxon>Streptomycetaceae</taxon>
        <taxon>Streptomyces</taxon>
    </lineage>
</organism>
<evidence type="ECO:0000313" key="3">
    <source>
        <dbReference type="Proteomes" id="UP000828924"/>
    </source>
</evidence>
<protein>
    <recommendedName>
        <fullName evidence="4">AAA+ ATPase domain-containing protein</fullName>
    </recommendedName>
</protein>
<dbReference type="SUPFAM" id="SSF52540">
    <property type="entry name" value="P-loop containing nucleoside triphosphate hydrolases"/>
    <property type="match status" value="1"/>
</dbReference>